<dbReference type="PANTHER" id="PTHR11527">
    <property type="entry name" value="HEAT-SHOCK PROTEIN 20 FAMILY MEMBER"/>
    <property type="match status" value="1"/>
</dbReference>
<evidence type="ECO:0000259" key="3">
    <source>
        <dbReference type="PROSITE" id="PS01031"/>
    </source>
</evidence>
<keyword evidence="5" id="KW-1185">Reference proteome</keyword>
<dbReference type="Gene3D" id="2.60.40.790">
    <property type="match status" value="1"/>
</dbReference>
<evidence type="ECO:0000256" key="1">
    <source>
        <dbReference type="PROSITE-ProRule" id="PRU00285"/>
    </source>
</evidence>
<protein>
    <submittedName>
        <fullName evidence="4">Hsp20/alpha crystallin family protein</fullName>
    </submittedName>
</protein>
<dbReference type="EMBL" id="VUOC01000004">
    <property type="protein sequence ID" value="KAA2239490.1"/>
    <property type="molecule type" value="Genomic_DNA"/>
</dbReference>
<reference evidence="4 5" key="2">
    <citation type="submission" date="2019-09" db="EMBL/GenBank/DDBJ databases">
        <authorList>
            <person name="Jin C."/>
        </authorList>
    </citation>
    <scope>NUCLEOTIDE SEQUENCE [LARGE SCALE GENOMIC DNA]</scope>
    <source>
        <strain evidence="4 5">BN140078</strain>
    </source>
</reference>
<feature type="domain" description="SHSP" evidence="3">
    <location>
        <begin position="35"/>
        <end position="151"/>
    </location>
</feature>
<accession>A0A5B2VLH0</accession>
<name>A0A5B2VLH0_9BACT</name>
<dbReference type="InterPro" id="IPR002068">
    <property type="entry name" value="A-crystallin/Hsp20_dom"/>
</dbReference>
<comment type="caution">
    <text evidence="4">The sequence shown here is derived from an EMBL/GenBank/DDBJ whole genome shotgun (WGS) entry which is preliminary data.</text>
</comment>
<dbReference type="AlphaFoldDB" id="A0A5B2VLH0"/>
<dbReference type="InterPro" id="IPR031107">
    <property type="entry name" value="Small_HSP"/>
</dbReference>
<sequence>MSLMKRNNDYFPTLSGMFDDLFNRDMFNWGQSNFSSTNTTIPAVNIKETPENFEVEMAAPGMRKENFKVQLEGNTLTISAEHQQQTNNAGNDEKYTRREFSYQAFQRTFVLPKDVVDEENIQARYENGVLKLVVPKREEAKKRGPRLINIS</sequence>
<evidence type="ECO:0000256" key="2">
    <source>
        <dbReference type="RuleBase" id="RU003616"/>
    </source>
</evidence>
<dbReference type="CDD" id="cd06464">
    <property type="entry name" value="ACD_sHsps-like"/>
    <property type="match status" value="1"/>
</dbReference>
<evidence type="ECO:0000313" key="5">
    <source>
        <dbReference type="Proteomes" id="UP000324611"/>
    </source>
</evidence>
<reference evidence="4 5" key="1">
    <citation type="submission" date="2019-09" db="EMBL/GenBank/DDBJ databases">
        <title>Chitinophaga ginsengihumi sp. nov., isolated from soil of ginseng rhizosphere.</title>
        <authorList>
            <person name="Lee J."/>
        </authorList>
    </citation>
    <scope>NUCLEOTIDE SEQUENCE [LARGE SCALE GENOMIC DNA]</scope>
    <source>
        <strain evidence="4 5">BN140078</strain>
    </source>
</reference>
<proteinExistence type="inferred from homology"/>
<dbReference type="Proteomes" id="UP000324611">
    <property type="component" value="Unassembled WGS sequence"/>
</dbReference>
<comment type="similarity">
    <text evidence="1 2">Belongs to the small heat shock protein (HSP20) family.</text>
</comment>
<organism evidence="4 5">
    <name type="scientific">Chitinophaga agrisoli</name>
    <dbReference type="NCBI Taxonomy" id="2607653"/>
    <lineage>
        <taxon>Bacteria</taxon>
        <taxon>Pseudomonadati</taxon>
        <taxon>Bacteroidota</taxon>
        <taxon>Chitinophagia</taxon>
        <taxon>Chitinophagales</taxon>
        <taxon>Chitinophagaceae</taxon>
        <taxon>Chitinophaga</taxon>
    </lineage>
</organism>
<dbReference type="PROSITE" id="PS01031">
    <property type="entry name" value="SHSP"/>
    <property type="match status" value="1"/>
</dbReference>
<gene>
    <name evidence="4" type="ORF">F0L74_25140</name>
</gene>
<dbReference type="SUPFAM" id="SSF49764">
    <property type="entry name" value="HSP20-like chaperones"/>
    <property type="match status" value="1"/>
</dbReference>
<dbReference type="Pfam" id="PF00011">
    <property type="entry name" value="HSP20"/>
    <property type="match status" value="1"/>
</dbReference>
<evidence type="ECO:0000313" key="4">
    <source>
        <dbReference type="EMBL" id="KAA2239490.1"/>
    </source>
</evidence>
<dbReference type="InterPro" id="IPR008978">
    <property type="entry name" value="HSP20-like_chaperone"/>
</dbReference>